<dbReference type="InterPro" id="IPR006592">
    <property type="entry name" value="RNA_pol_N"/>
</dbReference>
<comment type="similarity">
    <text evidence="8">Belongs to the RNA polymerase beta' chain family.</text>
</comment>
<feature type="domain" description="RNA polymerase N-terminal" evidence="9">
    <location>
        <begin position="213"/>
        <end position="535"/>
    </location>
</feature>
<evidence type="ECO:0000256" key="6">
    <source>
        <dbReference type="ARBA" id="ARBA00023163"/>
    </source>
</evidence>
<comment type="catalytic activity">
    <reaction evidence="7 8">
        <text>RNA(n) + a ribonucleoside 5'-triphosphate = RNA(n+1) + diphosphate</text>
        <dbReference type="Rhea" id="RHEA:21248"/>
        <dbReference type="Rhea" id="RHEA-COMP:14527"/>
        <dbReference type="Rhea" id="RHEA-COMP:17342"/>
        <dbReference type="ChEBI" id="CHEBI:33019"/>
        <dbReference type="ChEBI" id="CHEBI:61557"/>
        <dbReference type="ChEBI" id="CHEBI:140395"/>
        <dbReference type="EC" id="2.7.7.6"/>
    </reaction>
</comment>
<dbReference type="GO" id="GO:0003899">
    <property type="term" value="F:DNA-directed RNA polymerase activity"/>
    <property type="evidence" value="ECO:0007669"/>
    <property type="project" value="UniProtKB-EC"/>
</dbReference>
<dbReference type="InterPro" id="IPR000722">
    <property type="entry name" value="RNA_pol_asu"/>
</dbReference>
<keyword evidence="2 8" id="KW-0240">DNA-directed RNA polymerase</keyword>
<gene>
    <name evidence="10" type="primary">rpoC</name>
</gene>
<evidence type="ECO:0000256" key="5">
    <source>
        <dbReference type="ARBA" id="ARBA00022723"/>
    </source>
</evidence>
<dbReference type="InterPro" id="IPR007080">
    <property type="entry name" value="RNA_pol_Rpb1_1"/>
</dbReference>
<dbReference type="SMART" id="SM00663">
    <property type="entry name" value="RPOLA_N"/>
    <property type="match status" value="1"/>
</dbReference>
<proteinExistence type="inferred from homology"/>
<sequence>MGSFGLVVSILDINTILSQSSGSITTTKYYESNDQIPAFQGLFCSYTFGKKHLIRCRCGRFKNKVLKYYPPCSNCLVSGFKLTGSSVSYRIGHLNFPEPVLHPWFIDWVCSVLKLSIFDIKQILSYKYPLFTKSEKLIRFFVATRTLQVRKLNSISLQDPTELSSVYYKEIVGSGHRFLKYLFQLVYISHIRRLLFLQSAERLNLDGKINVLRSVSFHGIPIISPEYRPLLKVIDSNGSLLSFSSDLNTHYLKLLSYANNSFYLSKLSLVTYQSAESFTGRWVTLNGLHKMQSQFGGYIESLRCLQEGVQSFVGGSSSLKLSHGLSKGSLNSRSVLSLLSRKEGLLRRDLLGRRVNYSGRSVISSGRHLRLTQCGVPWEISLELYRPLFVSLMWNTCLHGGDQRYRGSGMGNLRLTELRDILLTGHKYWYSILYKVVSSHPVLLNRAPTLHRYNIQSFEGVLSTQRTIQLHPLVCSSFNADFDGDQMAIYLPHSISSQVESRDLLSPVAQVLSLASDNSMITASQDIVFGIYFATLSGSSHTYNENSFRLHERVVYRCPLRNKRYKTTRGRLLLYSMVRDFLPFRSINRTFNKSSVGWLINVAWKSLSKANFERFSFHLMSFGFYNCYKSGISFHKSYLEPPYIRNQLIKEARSTISLARAQHLNLGKVKQLVVSKWASCLAQLLDTILADVRNAPWVYNSTLYLLVDSKARGSVVQLRQLCAFRGLVMKPSGEIMEIPILSNLGDGLSPFEYFLSAHGSRKGVIDTSIKTAVAGYLTRRLINSSNDVQITELDCGYDGSGIFVSKEQFKSESEFFNHIKYKVTAQNVYSWEYSTVKLILAKGQMIDDHFKSLLEEYNIEYLYLRNVIVCQSDVGLCAKCYGMDLSTRKLPDLGSNVGVIAGQSIGEPGTQLTMRTFHSGGVASSSSAMGFILSKDFCRILIKGSVVKHSVGSLEYSRVISRTARLYCIDSDMKLIRCYDVGYGFLICKSDGSQASMKAKLFRDTAQLTLYSNVGGYVRFIKEASNFRVLQVSRSIPCVGNNLLPDKFAESYIIPVGYTVYVSPGEHVRPGSKLASLVNGQLDQNDITGGLPRVSRLLEFNDLEGSAYKSMYNGFISLSLKGNHLCLQIWSLPRWSCDRVLLLNLNIHLSSIIKIHVQSNQFIRAGDVVISCHKGLKHDVSMIMNSNIVERRYSDFSKNVLNIYKDNGISLDSKHLDVVLSKGFSFVRQVRSNDMIDRMTYKRLLVSYLANGDFNELKGYLFVPVGITFSGLNKRSGMSSASFQKVNEGVTGAVLKGGSDLLSGSQEQILMDRKLSSGTGLLAE</sequence>
<dbReference type="Gene3D" id="1.10.1790.20">
    <property type="match status" value="1"/>
</dbReference>
<dbReference type="SUPFAM" id="SSF64484">
    <property type="entry name" value="beta and beta-prime subunits of DNA dependent RNA-polymerase"/>
    <property type="match status" value="1"/>
</dbReference>
<dbReference type="EC" id="2.7.7.6" evidence="8"/>
<evidence type="ECO:0000256" key="3">
    <source>
        <dbReference type="ARBA" id="ARBA00022679"/>
    </source>
</evidence>
<dbReference type="InterPro" id="IPR042102">
    <property type="entry name" value="RNA_pol_Rpb1_3_sf"/>
</dbReference>
<dbReference type="Gene3D" id="4.10.860.120">
    <property type="entry name" value="RNA polymerase II, clamp domain"/>
    <property type="match status" value="1"/>
</dbReference>
<dbReference type="Gene3D" id="1.10.132.30">
    <property type="match status" value="1"/>
</dbReference>
<evidence type="ECO:0000259" key="9">
    <source>
        <dbReference type="SMART" id="SM00663"/>
    </source>
</evidence>
<dbReference type="InterPro" id="IPR007081">
    <property type="entry name" value="RNA_pol_Rpb1_5"/>
</dbReference>
<keyword evidence="5" id="KW-0479">Metal-binding</keyword>
<evidence type="ECO:0000256" key="4">
    <source>
        <dbReference type="ARBA" id="ARBA00022695"/>
    </source>
</evidence>
<dbReference type="Gene3D" id="2.40.50.100">
    <property type="match status" value="1"/>
</dbReference>
<dbReference type="InterPro" id="IPR044893">
    <property type="entry name" value="RNA_pol_Rpb1_clamp_domain"/>
</dbReference>
<dbReference type="PANTHER" id="PTHR19376">
    <property type="entry name" value="DNA-DIRECTED RNA POLYMERASE"/>
    <property type="match status" value="1"/>
</dbReference>
<protein>
    <recommendedName>
        <fullName evidence="8">DNA-directed RNA polymerase subunit</fullName>
        <ecNumber evidence="8">2.7.7.6</ecNumber>
    </recommendedName>
</protein>
<name>A0A348AYQ1_9EUKA</name>
<evidence type="ECO:0000256" key="7">
    <source>
        <dbReference type="ARBA" id="ARBA00048552"/>
    </source>
</evidence>
<dbReference type="InterPro" id="IPR045867">
    <property type="entry name" value="DNA-dir_RpoC_beta_prime"/>
</dbReference>
<dbReference type="Gene3D" id="1.10.40.90">
    <property type="match status" value="1"/>
</dbReference>
<dbReference type="Gene3D" id="1.10.274.100">
    <property type="entry name" value="RNA polymerase Rpb1, domain 3"/>
    <property type="match status" value="1"/>
</dbReference>
<dbReference type="GO" id="GO:0003677">
    <property type="term" value="F:DNA binding"/>
    <property type="evidence" value="ECO:0007669"/>
    <property type="project" value="InterPro"/>
</dbReference>
<reference evidence="10" key="1">
    <citation type="journal article" date="2018" name="Sci. Rep.">
        <title>Ophirina amphinema n. gen., n. sp., a New Deeply Branching Discobid with Phylogenetic Affinity to Jakobids.</title>
        <authorList>
            <person name="Yabuki A."/>
            <person name="Gyaltshen Y."/>
            <person name="Heiss A.A."/>
            <person name="Fujikura K."/>
            <person name="Kim E."/>
        </authorList>
    </citation>
    <scope>NUCLEOTIDE SEQUENCE</scope>
    <source>
        <strain evidence="10">JB</strain>
    </source>
</reference>
<keyword evidence="3 8" id="KW-0808">Transferase</keyword>
<dbReference type="Pfam" id="PF00623">
    <property type="entry name" value="RNA_pol_Rpb1_2"/>
    <property type="match status" value="1"/>
</dbReference>
<dbReference type="PANTHER" id="PTHR19376:SF54">
    <property type="entry name" value="DNA-DIRECTED RNA POLYMERASE SUBUNIT BETA"/>
    <property type="match status" value="1"/>
</dbReference>
<organism evidence="10">
    <name type="scientific">Ophirina amphinema</name>
    <dbReference type="NCBI Taxonomy" id="2108040"/>
    <lineage>
        <taxon>Eukaryota</taxon>
        <taxon>Discoba</taxon>
        <taxon>Jakobida</taxon>
        <taxon>Ophirinina</taxon>
        <taxon>Ophirinidae</taxon>
        <taxon>Ophirina</taxon>
    </lineage>
</organism>
<dbReference type="InterPro" id="IPR038120">
    <property type="entry name" value="Rpb1_funnel_sf"/>
</dbReference>
<keyword evidence="4 8" id="KW-0548">Nucleotidyltransferase</keyword>
<keyword evidence="10" id="KW-0496">Mitochondrion</keyword>
<evidence type="ECO:0000313" key="10">
    <source>
        <dbReference type="EMBL" id="BBD14119.1"/>
    </source>
</evidence>
<evidence type="ECO:0000256" key="1">
    <source>
        <dbReference type="ARBA" id="ARBA00004026"/>
    </source>
</evidence>
<dbReference type="GO" id="GO:0046872">
    <property type="term" value="F:metal ion binding"/>
    <property type="evidence" value="ECO:0007669"/>
    <property type="project" value="UniProtKB-KW"/>
</dbReference>
<evidence type="ECO:0000256" key="8">
    <source>
        <dbReference type="RuleBase" id="RU004279"/>
    </source>
</evidence>
<dbReference type="GO" id="GO:0000428">
    <property type="term" value="C:DNA-directed RNA polymerase complex"/>
    <property type="evidence" value="ECO:0007669"/>
    <property type="project" value="UniProtKB-KW"/>
</dbReference>
<dbReference type="Gene3D" id="2.40.40.20">
    <property type="match status" value="1"/>
</dbReference>
<dbReference type="EMBL" id="LC369600">
    <property type="protein sequence ID" value="BBD14119.1"/>
    <property type="molecule type" value="Genomic_DNA"/>
</dbReference>
<geneLocation type="mitochondrion" evidence="10"/>
<keyword evidence="6 8" id="KW-0804">Transcription</keyword>
<dbReference type="Pfam" id="PF04997">
    <property type="entry name" value="RNA_pol_Rpb1_1"/>
    <property type="match status" value="1"/>
</dbReference>
<evidence type="ECO:0000256" key="2">
    <source>
        <dbReference type="ARBA" id="ARBA00022478"/>
    </source>
</evidence>
<dbReference type="GO" id="GO:0006351">
    <property type="term" value="P:DNA-templated transcription"/>
    <property type="evidence" value="ECO:0007669"/>
    <property type="project" value="InterPro"/>
</dbReference>
<comment type="function">
    <text evidence="1 8">DNA-dependent RNA polymerase catalyzes the transcription of DNA into RNA using the four ribonucleoside triphosphates as substrates.</text>
</comment>
<dbReference type="Pfam" id="PF04998">
    <property type="entry name" value="RNA_pol_Rpb1_5"/>
    <property type="match status" value="1"/>
</dbReference>
<accession>A0A348AYQ1</accession>